<organism evidence="4 5">
    <name type="scientific">Vermiconidia calcicola</name>
    <dbReference type="NCBI Taxonomy" id="1690605"/>
    <lineage>
        <taxon>Eukaryota</taxon>
        <taxon>Fungi</taxon>
        <taxon>Dikarya</taxon>
        <taxon>Ascomycota</taxon>
        <taxon>Pezizomycotina</taxon>
        <taxon>Dothideomycetes</taxon>
        <taxon>Dothideomycetidae</taxon>
        <taxon>Mycosphaerellales</taxon>
        <taxon>Extremaceae</taxon>
        <taxon>Vermiconidia</taxon>
    </lineage>
</organism>
<dbReference type="GO" id="GO:0016705">
    <property type="term" value="F:oxidoreductase activity, acting on paired donors, with incorporation or reduction of molecular oxygen"/>
    <property type="evidence" value="ECO:0007669"/>
    <property type="project" value="InterPro"/>
</dbReference>
<dbReference type="GO" id="GO:0004497">
    <property type="term" value="F:monooxygenase activity"/>
    <property type="evidence" value="ECO:0007669"/>
    <property type="project" value="InterPro"/>
</dbReference>
<dbReference type="EMBL" id="JAXLQG010000018">
    <property type="protein sequence ID" value="KAK5530967.1"/>
    <property type="molecule type" value="Genomic_DNA"/>
</dbReference>
<keyword evidence="1" id="KW-0408">Iron</keyword>
<evidence type="ECO:0000313" key="4">
    <source>
        <dbReference type="EMBL" id="KAK5530967.1"/>
    </source>
</evidence>
<dbReference type="InterPro" id="IPR036396">
    <property type="entry name" value="Cyt_P450_sf"/>
</dbReference>
<dbReference type="PRINTS" id="PR00463">
    <property type="entry name" value="EP450I"/>
</dbReference>
<feature type="transmembrane region" description="Helical" evidence="3">
    <location>
        <begin position="20"/>
        <end position="44"/>
    </location>
</feature>
<evidence type="ECO:0000256" key="2">
    <source>
        <dbReference type="SAM" id="MobiDB-lite"/>
    </source>
</evidence>
<reference evidence="4 5" key="1">
    <citation type="submission" date="2023-06" db="EMBL/GenBank/DDBJ databases">
        <title>Black Yeasts Isolated from many extreme environments.</title>
        <authorList>
            <person name="Coleine C."/>
            <person name="Stajich J.E."/>
            <person name="Selbmann L."/>
        </authorList>
    </citation>
    <scope>NUCLEOTIDE SEQUENCE [LARGE SCALE GENOMIC DNA]</scope>
    <source>
        <strain evidence="4 5">CCFEE 5887</strain>
    </source>
</reference>
<accession>A0AAV9PWN2</accession>
<feature type="region of interest" description="Disordered" evidence="2">
    <location>
        <begin position="323"/>
        <end position="353"/>
    </location>
</feature>
<comment type="cofactor">
    <cofactor evidence="1">
        <name>heme</name>
        <dbReference type="ChEBI" id="CHEBI:30413"/>
    </cofactor>
</comment>
<name>A0AAV9PWN2_9PEZI</name>
<dbReference type="InterPro" id="IPR002401">
    <property type="entry name" value="Cyt_P450_E_grp-I"/>
</dbReference>
<feature type="binding site" description="axial binding residue" evidence="1">
    <location>
        <position position="572"/>
    </location>
    <ligand>
        <name>heme</name>
        <dbReference type="ChEBI" id="CHEBI:30413"/>
    </ligand>
    <ligandPart>
        <name>Fe</name>
        <dbReference type="ChEBI" id="CHEBI:18248"/>
    </ligandPart>
</feature>
<keyword evidence="5" id="KW-1185">Reference proteome</keyword>
<keyword evidence="3" id="KW-0472">Membrane</keyword>
<dbReference type="SUPFAM" id="SSF48264">
    <property type="entry name" value="Cytochrome P450"/>
    <property type="match status" value="1"/>
</dbReference>
<dbReference type="InterPro" id="IPR001128">
    <property type="entry name" value="Cyt_P450"/>
</dbReference>
<comment type="caution">
    <text evidence="4">The sequence shown here is derived from an EMBL/GenBank/DDBJ whole genome shotgun (WGS) entry which is preliminary data.</text>
</comment>
<dbReference type="PANTHER" id="PTHR24305">
    <property type="entry name" value="CYTOCHROME P450"/>
    <property type="match status" value="1"/>
</dbReference>
<keyword evidence="1" id="KW-0349">Heme</keyword>
<dbReference type="AlphaFoldDB" id="A0AAV9PWN2"/>
<dbReference type="PRINTS" id="PR00385">
    <property type="entry name" value="P450"/>
</dbReference>
<feature type="region of interest" description="Disordered" evidence="2">
    <location>
        <begin position="491"/>
        <end position="512"/>
    </location>
</feature>
<dbReference type="GO" id="GO:0005506">
    <property type="term" value="F:iron ion binding"/>
    <property type="evidence" value="ECO:0007669"/>
    <property type="project" value="InterPro"/>
</dbReference>
<evidence type="ECO:0000256" key="1">
    <source>
        <dbReference type="PIRSR" id="PIRSR602401-1"/>
    </source>
</evidence>
<sequence length="644" mass="71879">MSSPRLDLLLLENITNRHLLITTLVTLITVSLYYALLKITHIVYNLHTARRHRWLDIPTLPRHPLWGNLINMGSKLQPSLNRHPDYGFVEIWNALNQPDAFLMDMLPLDNCFLVVAHPAVAETLVQPLVQPLPGSSPGTPGSGSKGYKYSIPKSDTIRTLWRLIGLESMIIADGEEWRGLRKRFNRGFAPAHLHSLAPLIVSKTRIFVDRLKAVAAQAQSPDVEAKTFILKDFAQDLTTDIITEVTIEKDFHAQSTPNGQGHKGPLGMLTASRKLSGLVYPLGRGLGWHLVDPIRPVRAWFYEMVYNRELGKVVREQVANEQALQDEKEVGENEGGEDEEERPKQTQQQSKSITRLALSGMTPSNALLRNTVSQIKSFLFAGQDTTATLIQWLCFELSKATWSDRHAEILDKLVAEHDAVFGKTEDPSSAFNALDVLGREDDDEGRREAESILGGSKLPYTTAFIKETLRLHPPASTVRLVPEITPSNPVPVNVRIRNSNTKDGGGGGGDSEKEINVNGLRVYVAAYLIHRHKGIWGEDADVFRPDRWLDDEYMSKLPSGAWRPFERGPRNCIGQELAMLEAKIVLCAVARGFKWEKVGHSGRKGFDGQLPQGDGSDDPDMEVWSISNVTAVPLDGMKMKVERR</sequence>
<gene>
    <name evidence="4" type="ORF">LTR25_008824</name>
</gene>
<protein>
    <recommendedName>
        <fullName evidence="6">Cytochrome P450</fullName>
    </recommendedName>
</protein>
<keyword evidence="1" id="KW-0479">Metal-binding</keyword>
<dbReference type="Proteomes" id="UP001345827">
    <property type="component" value="Unassembled WGS sequence"/>
</dbReference>
<dbReference type="Gene3D" id="1.10.630.10">
    <property type="entry name" value="Cytochrome P450"/>
    <property type="match status" value="1"/>
</dbReference>
<evidence type="ECO:0000313" key="5">
    <source>
        <dbReference type="Proteomes" id="UP001345827"/>
    </source>
</evidence>
<keyword evidence="3" id="KW-0812">Transmembrane</keyword>
<dbReference type="InterPro" id="IPR050121">
    <property type="entry name" value="Cytochrome_P450_monoxygenase"/>
</dbReference>
<proteinExistence type="predicted"/>
<evidence type="ECO:0008006" key="6">
    <source>
        <dbReference type="Google" id="ProtNLM"/>
    </source>
</evidence>
<dbReference type="GO" id="GO:0020037">
    <property type="term" value="F:heme binding"/>
    <property type="evidence" value="ECO:0007669"/>
    <property type="project" value="InterPro"/>
</dbReference>
<evidence type="ECO:0000256" key="3">
    <source>
        <dbReference type="SAM" id="Phobius"/>
    </source>
</evidence>
<dbReference type="PANTHER" id="PTHR24305:SF222">
    <property type="entry name" value="CYTOCHROME P450 MONOOXYGENASE STCS"/>
    <property type="match status" value="1"/>
</dbReference>
<keyword evidence="3" id="KW-1133">Transmembrane helix</keyword>
<dbReference type="Pfam" id="PF00067">
    <property type="entry name" value="p450"/>
    <property type="match status" value="2"/>
</dbReference>